<reference evidence="2 3" key="1">
    <citation type="journal article" date="2011" name="Front. Microbiol.">
        <title>Two Strains of Crocosphaera watsonii with Highly Conserved Genomes are Distinguished by Strain-Specific Features.</title>
        <authorList>
            <person name="Bench S.R."/>
            <person name="Ilikchyan I.N."/>
            <person name="Tripp H.J."/>
            <person name="Zehr J.P."/>
        </authorList>
    </citation>
    <scope>NUCLEOTIDE SEQUENCE [LARGE SCALE GENOMIC DNA]</scope>
    <source>
        <strain evidence="2 3">WH 0003</strain>
    </source>
</reference>
<dbReference type="Proteomes" id="UP000003477">
    <property type="component" value="Unassembled WGS sequence"/>
</dbReference>
<gene>
    <name evidence="2" type="ORF">CWATWH0003_2533</name>
</gene>
<dbReference type="RefSeq" id="WP_007310744.1">
    <property type="nucleotide sequence ID" value="NZ_AESD01000377.1"/>
</dbReference>
<name>G5J4W9_CROWT</name>
<evidence type="ECO:0000313" key="2">
    <source>
        <dbReference type="EMBL" id="EHJ12769.1"/>
    </source>
</evidence>
<evidence type="ECO:0000313" key="3">
    <source>
        <dbReference type="Proteomes" id="UP000003477"/>
    </source>
</evidence>
<feature type="domain" description="DUF5615" evidence="1">
    <location>
        <begin position="1"/>
        <end position="110"/>
    </location>
</feature>
<comment type="caution">
    <text evidence="2">The sequence shown here is derived from an EMBL/GenBank/DDBJ whole genome shotgun (WGS) entry which is preliminary data.</text>
</comment>
<protein>
    <recommendedName>
        <fullName evidence="1">DUF5615 domain-containing protein</fullName>
    </recommendedName>
</protein>
<dbReference type="InterPro" id="IPR041049">
    <property type="entry name" value="DUF5615"/>
</dbReference>
<accession>G5J4W9</accession>
<dbReference type="GeneID" id="88766195"/>
<dbReference type="PATRIC" id="fig|423471.3.peg.2382"/>
<sequence>MKFLADMGISQKTVEWLRNQGYNIVHLREEGLQKLSDEAILVKAKNEERIILTMNLDFTNLLAWSRETLPSVIIFRLGNENYDKINPQLEKVISQCENELLTGAIISVSDDAFRVRNLPI</sequence>
<organism evidence="2 3">
    <name type="scientific">Crocosphaera watsonii WH 0003</name>
    <dbReference type="NCBI Taxonomy" id="423471"/>
    <lineage>
        <taxon>Bacteria</taxon>
        <taxon>Bacillati</taxon>
        <taxon>Cyanobacteriota</taxon>
        <taxon>Cyanophyceae</taxon>
        <taxon>Oscillatoriophycideae</taxon>
        <taxon>Chroococcales</taxon>
        <taxon>Aphanothecaceae</taxon>
        <taxon>Crocosphaera</taxon>
    </lineage>
</organism>
<dbReference type="Pfam" id="PF18480">
    <property type="entry name" value="DUF5615"/>
    <property type="match status" value="1"/>
</dbReference>
<dbReference type="AlphaFoldDB" id="G5J4W9"/>
<proteinExistence type="predicted"/>
<dbReference type="EMBL" id="AESD01000377">
    <property type="protein sequence ID" value="EHJ12769.1"/>
    <property type="molecule type" value="Genomic_DNA"/>
</dbReference>
<evidence type="ECO:0000259" key="1">
    <source>
        <dbReference type="Pfam" id="PF18480"/>
    </source>
</evidence>